<evidence type="ECO:0000256" key="5">
    <source>
        <dbReference type="ARBA" id="ARBA00022777"/>
    </source>
</evidence>
<evidence type="ECO:0000256" key="3">
    <source>
        <dbReference type="ARBA" id="ARBA00022553"/>
    </source>
</evidence>
<dbReference type="Gene3D" id="3.30.565.10">
    <property type="entry name" value="Histidine kinase-like ATPase, C-terminal domain"/>
    <property type="match status" value="1"/>
</dbReference>
<organism evidence="11 12">
    <name type="scientific">Candidatus Magnetoglobus multicellularis str. Araruama</name>
    <dbReference type="NCBI Taxonomy" id="890399"/>
    <lineage>
        <taxon>Bacteria</taxon>
        <taxon>Pseudomonadati</taxon>
        <taxon>Thermodesulfobacteriota</taxon>
        <taxon>Desulfobacteria</taxon>
        <taxon>Desulfobacterales</taxon>
        <taxon>Desulfobacteraceae</taxon>
        <taxon>Candidatus Magnetoglobus</taxon>
    </lineage>
</organism>
<dbReference type="SUPFAM" id="SSF52172">
    <property type="entry name" value="CheY-like"/>
    <property type="match status" value="3"/>
</dbReference>
<dbReference type="SMART" id="SM00388">
    <property type="entry name" value="HisKA"/>
    <property type="match status" value="1"/>
</dbReference>
<dbReference type="PRINTS" id="PR00344">
    <property type="entry name" value="BCTRLSENSOR"/>
</dbReference>
<comment type="catalytic activity">
    <reaction evidence="1">
        <text>ATP + protein L-histidine = ADP + protein N-phospho-L-histidine.</text>
        <dbReference type="EC" id="2.7.13.3"/>
    </reaction>
</comment>
<dbReference type="InterPro" id="IPR003018">
    <property type="entry name" value="GAF"/>
</dbReference>
<feature type="modified residue" description="4-aspartylphosphate" evidence="7">
    <location>
        <position position="989"/>
    </location>
</feature>
<dbReference type="SMART" id="SM00387">
    <property type="entry name" value="HATPase_c"/>
    <property type="match status" value="1"/>
</dbReference>
<protein>
    <recommendedName>
        <fullName evidence="2">histidine kinase</fullName>
        <ecNumber evidence="2">2.7.13.3</ecNumber>
    </recommendedName>
</protein>
<keyword evidence="3 7" id="KW-0597">Phosphoprotein</keyword>
<dbReference type="InterPro" id="IPR036890">
    <property type="entry name" value="HATPase_C_sf"/>
</dbReference>
<dbReference type="Gene3D" id="3.30.450.40">
    <property type="match status" value="1"/>
</dbReference>
<dbReference type="PANTHER" id="PTHR45339:SF1">
    <property type="entry name" value="HYBRID SIGNAL TRANSDUCTION HISTIDINE KINASE J"/>
    <property type="match status" value="1"/>
</dbReference>
<evidence type="ECO:0000256" key="4">
    <source>
        <dbReference type="ARBA" id="ARBA00022679"/>
    </source>
</evidence>
<dbReference type="InterPro" id="IPR011006">
    <property type="entry name" value="CheY-like_superfamily"/>
</dbReference>
<keyword evidence="4" id="KW-0808">Transferase</keyword>
<keyword evidence="6" id="KW-0902">Two-component regulatory system</keyword>
<dbReference type="InterPro" id="IPR003661">
    <property type="entry name" value="HisK_dim/P_dom"/>
</dbReference>
<dbReference type="SUPFAM" id="SSF55874">
    <property type="entry name" value="ATPase domain of HSP90 chaperone/DNA topoisomerase II/histidine kinase"/>
    <property type="match status" value="1"/>
</dbReference>
<dbReference type="CDD" id="cd16922">
    <property type="entry name" value="HATPase_EvgS-ArcB-TorS-like"/>
    <property type="match status" value="1"/>
</dbReference>
<proteinExistence type="predicted"/>
<evidence type="ECO:0000256" key="7">
    <source>
        <dbReference type="PROSITE-ProRule" id="PRU00169"/>
    </source>
</evidence>
<dbReference type="InterPro" id="IPR005467">
    <property type="entry name" value="His_kinase_dom"/>
</dbReference>
<feature type="modified residue" description="4-aspartylphosphate" evidence="7">
    <location>
        <position position="843"/>
    </location>
</feature>
<dbReference type="InterPro" id="IPR029016">
    <property type="entry name" value="GAF-like_dom_sf"/>
</dbReference>
<evidence type="ECO:0000313" key="11">
    <source>
        <dbReference type="EMBL" id="ETR73068.1"/>
    </source>
</evidence>
<dbReference type="InterPro" id="IPR001789">
    <property type="entry name" value="Sig_transdc_resp-reg_receiver"/>
</dbReference>
<dbReference type="EMBL" id="ATBP01000090">
    <property type="protein sequence ID" value="ETR73068.1"/>
    <property type="molecule type" value="Genomic_DNA"/>
</dbReference>
<evidence type="ECO:0000259" key="9">
    <source>
        <dbReference type="PROSITE" id="PS50109"/>
    </source>
</evidence>
<dbReference type="PROSITE" id="PS50110">
    <property type="entry name" value="RESPONSE_REGULATORY"/>
    <property type="match status" value="3"/>
</dbReference>
<comment type="caution">
    <text evidence="11">The sequence shown here is derived from an EMBL/GenBank/DDBJ whole genome shotgun (WGS) entry which is preliminary data.</text>
</comment>
<dbReference type="AlphaFoldDB" id="A0A1V1PE59"/>
<dbReference type="SMART" id="SM00065">
    <property type="entry name" value="GAF"/>
    <property type="match status" value="1"/>
</dbReference>
<evidence type="ECO:0000256" key="6">
    <source>
        <dbReference type="ARBA" id="ARBA00023012"/>
    </source>
</evidence>
<dbReference type="InterPro" id="IPR003594">
    <property type="entry name" value="HATPase_dom"/>
</dbReference>
<feature type="modified residue" description="4-aspartylphosphate" evidence="7">
    <location>
        <position position="721"/>
    </location>
</feature>
<dbReference type="EC" id="2.7.13.3" evidence="2"/>
<dbReference type="FunFam" id="3.30.565.10:FF:000010">
    <property type="entry name" value="Sensor histidine kinase RcsC"/>
    <property type="match status" value="1"/>
</dbReference>
<evidence type="ECO:0000259" key="10">
    <source>
        <dbReference type="PROSITE" id="PS50110"/>
    </source>
</evidence>
<feature type="coiled-coil region" evidence="8">
    <location>
        <begin position="291"/>
        <end position="388"/>
    </location>
</feature>
<dbReference type="Pfam" id="PF02518">
    <property type="entry name" value="HATPase_c"/>
    <property type="match status" value="1"/>
</dbReference>
<dbReference type="Gene3D" id="3.40.50.2300">
    <property type="match status" value="3"/>
</dbReference>
<dbReference type="CDD" id="cd00082">
    <property type="entry name" value="HisKA"/>
    <property type="match status" value="1"/>
</dbReference>
<feature type="domain" description="Histidine kinase" evidence="9">
    <location>
        <begin position="398"/>
        <end position="630"/>
    </location>
</feature>
<dbReference type="InterPro" id="IPR036097">
    <property type="entry name" value="HisK_dim/P_sf"/>
</dbReference>
<dbReference type="Pfam" id="PF00512">
    <property type="entry name" value="HisKA"/>
    <property type="match status" value="1"/>
</dbReference>
<dbReference type="Pfam" id="PF13185">
    <property type="entry name" value="GAF_2"/>
    <property type="match status" value="1"/>
</dbReference>
<reference evidence="12" key="1">
    <citation type="submission" date="2012-11" db="EMBL/GenBank/DDBJ databases">
        <authorList>
            <person name="Lucero-Rivera Y.E."/>
            <person name="Tovar-Ramirez D."/>
        </authorList>
    </citation>
    <scope>NUCLEOTIDE SEQUENCE [LARGE SCALE GENOMIC DNA]</scope>
    <source>
        <strain evidence="12">Araruama</strain>
    </source>
</reference>
<feature type="domain" description="Response regulatory" evidence="10">
    <location>
        <begin position="672"/>
        <end position="785"/>
    </location>
</feature>
<evidence type="ECO:0000256" key="2">
    <source>
        <dbReference type="ARBA" id="ARBA00012438"/>
    </source>
</evidence>
<dbReference type="PROSITE" id="PS50109">
    <property type="entry name" value="HIS_KIN"/>
    <property type="match status" value="1"/>
</dbReference>
<dbReference type="CDD" id="cd17546">
    <property type="entry name" value="REC_hyHK_CKI1_RcsC-like"/>
    <property type="match status" value="1"/>
</dbReference>
<name>A0A1V1PE59_9BACT</name>
<dbReference type="Proteomes" id="UP000189670">
    <property type="component" value="Unassembled WGS sequence"/>
</dbReference>
<sequence>MADNLEKRAQLAQSIAIGDFSKELVLLSDKDILGKSFKTMIDSLKIKAGAAEEISNGNLDIEIEINSENDRFGKSFQIMISSLKSVVDQASAIAEGDFNKEIVPKSDKDKLGNALQKMTRSLREMTLIREKDDWFKSGKNKLSEQMRGEMDILTLSRNIVVFLAKYLGAQIGCLYLYDEYTKQLRLTGSYAFNKRKDTNAIIEIGQGLVGQAAFEKELISVTNIPDDYTRINSAIGDSPPKNIVVAPILYEKHLKGIIEMGSFDIISDDKLNFFRQISENIAIAINSAQSREKMNALLNETQKQANKLERQQMVLEESNSELEEQTTLLKESEKNLKIQQKELQKANESLKEKTQFLEQQKNIIDQKNEALELTQKDLQIQAKELENASKYKSEFLANMSHELRTPLNSLLILAHVLKENKEGNLTQDQVENVSMIHSSGRDLLNLINDILDLSKVEAGKMVINIDTVCLKDIKNNMNMHFRYMAFDKNLDFNIHLSNDLPINIRSDQQRIEQIIKNLISNAIKFTARGGIVIDMHKPSSDITFKQKHLDPSHAIAISVIDTGIGIPIEKQTHVFEAFQQVDGSTSRQFAGTGLGLSISRELAKLLGGEIHLKSKPGKGSTFTLFLPFDSTQSNHPVPTLPNIASTPPEVTQNKESQLILDDRDHLNDNDNIILIIEDDDKFAKILLDQCHAKGFQGIVAATGEQGLEMTEKYMPNAIILDINLPGINGWKVLDILKNSTLLRHIPVHIMSVENESYNHLKTNAFTFLQKPVTIDQIDSVLKNIEFFQKRKIKKLMVVEDDNNLRMIIRNLIENDSIEIMDCASRYQVMNALKTDMFDCIVLDLKLSDIQGIDLLKELDQMEGVHIPPIIVYTSVDLSQEETLELQKYCKSIIVKGHRSEERLFDEIALFLHMIVNDLPEDKQRIIKKIHNKDHIFQNKSVLIVDNDMRNLFSLASALREKEINALKADSGQLSIDILKKESVDLVLMDIMMPDMDGYETIKKIRQINNLKDIPIIALTANAMTEDREKCIKAGASDYLAKPLDVDQLFSMMRIWFLGDS</sequence>
<evidence type="ECO:0000256" key="1">
    <source>
        <dbReference type="ARBA" id="ARBA00000085"/>
    </source>
</evidence>
<evidence type="ECO:0000256" key="8">
    <source>
        <dbReference type="SAM" id="Coils"/>
    </source>
</evidence>
<dbReference type="PANTHER" id="PTHR45339">
    <property type="entry name" value="HYBRID SIGNAL TRANSDUCTION HISTIDINE KINASE J"/>
    <property type="match status" value="1"/>
</dbReference>
<dbReference type="Pfam" id="PF00072">
    <property type="entry name" value="Response_reg"/>
    <property type="match status" value="3"/>
</dbReference>
<dbReference type="InterPro" id="IPR004358">
    <property type="entry name" value="Sig_transdc_His_kin-like_C"/>
</dbReference>
<accession>A0A1V1PE59</accession>
<feature type="domain" description="Response regulatory" evidence="10">
    <location>
        <begin position="794"/>
        <end position="910"/>
    </location>
</feature>
<dbReference type="SUPFAM" id="SSF55781">
    <property type="entry name" value="GAF domain-like"/>
    <property type="match status" value="1"/>
</dbReference>
<evidence type="ECO:0000313" key="12">
    <source>
        <dbReference type="Proteomes" id="UP000189670"/>
    </source>
</evidence>
<gene>
    <name evidence="11" type="ORF">OMM_07166</name>
</gene>
<dbReference type="SMART" id="SM00448">
    <property type="entry name" value="REC"/>
    <property type="match status" value="3"/>
</dbReference>
<keyword evidence="5 11" id="KW-0418">Kinase</keyword>
<dbReference type="SUPFAM" id="SSF47384">
    <property type="entry name" value="Homodimeric domain of signal transducing histidine kinase"/>
    <property type="match status" value="1"/>
</dbReference>
<dbReference type="GO" id="GO:0000155">
    <property type="term" value="F:phosphorelay sensor kinase activity"/>
    <property type="evidence" value="ECO:0007669"/>
    <property type="project" value="InterPro"/>
</dbReference>
<feature type="domain" description="Response regulatory" evidence="10">
    <location>
        <begin position="940"/>
        <end position="1056"/>
    </location>
</feature>
<dbReference type="Gene3D" id="1.10.287.130">
    <property type="match status" value="1"/>
</dbReference>
<keyword evidence="8" id="KW-0175">Coiled coil</keyword>